<feature type="region of interest" description="Disordered" evidence="1">
    <location>
        <begin position="41"/>
        <end position="68"/>
    </location>
</feature>
<feature type="transmembrane region" description="Helical" evidence="2">
    <location>
        <begin position="21"/>
        <end position="40"/>
    </location>
</feature>
<proteinExistence type="predicted"/>
<feature type="compositionally biased region" description="Polar residues" evidence="1">
    <location>
        <begin position="135"/>
        <end position="148"/>
    </location>
</feature>
<name>A0A7V7QKY6_9FIRM</name>
<protein>
    <submittedName>
        <fullName evidence="3">Stage III sporulation protein AG</fullName>
    </submittedName>
</protein>
<keyword evidence="4" id="KW-1185">Reference proteome</keyword>
<evidence type="ECO:0000256" key="1">
    <source>
        <dbReference type="SAM" id="MobiDB-lite"/>
    </source>
</evidence>
<evidence type="ECO:0000256" key="2">
    <source>
        <dbReference type="SAM" id="Phobius"/>
    </source>
</evidence>
<feature type="compositionally biased region" description="Polar residues" evidence="1">
    <location>
        <begin position="56"/>
        <end position="68"/>
    </location>
</feature>
<organism evidence="3 4">
    <name type="scientific">Candidatus Galacturonatibacter soehngenii</name>
    <dbReference type="NCBI Taxonomy" id="2307010"/>
    <lineage>
        <taxon>Bacteria</taxon>
        <taxon>Bacillati</taxon>
        <taxon>Bacillota</taxon>
        <taxon>Clostridia</taxon>
        <taxon>Lachnospirales</taxon>
        <taxon>Lachnospiraceae</taxon>
        <taxon>Candidatus Galacturonatibacter</taxon>
    </lineage>
</organism>
<feature type="compositionally biased region" description="Basic and acidic residues" evidence="1">
    <location>
        <begin position="123"/>
        <end position="134"/>
    </location>
</feature>
<dbReference type="OrthoDB" id="2061035at2"/>
<reference evidence="3 4" key="2">
    <citation type="submission" date="2020-02" db="EMBL/GenBank/DDBJ databases">
        <title>Candidatus Galacturonibacter soehngenii shows hetero-acetogenic catabolism of galacturonic acid but lacks a canonical carbon monoxide dehydrogenase/acetyl-CoA synthase complex.</title>
        <authorList>
            <person name="Diender M."/>
            <person name="Stouten G.R."/>
            <person name="Petersen J.F."/>
            <person name="Nielsen P.H."/>
            <person name="Dueholm M.S."/>
            <person name="Pronk J.T."/>
            <person name="Van Loosdrecht M.C.M."/>
        </authorList>
    </citation>
    <scope>NUCLEOTIDE SEQUENCE [LARGE SCALE GENOMIC DNA]</scope>
    <source>
        <strain evidence="3">GalUA</strain>
    </source>
</reference>
<comment type="caution">
    <text evidence="3">The sequence shown here is derived from an EMBL/GenBank/DDBJ whole genome shotgun (WGS) entry which is preliminary data.</text>
</comment>
<dbReference type="Proteomes" id="UP000461768">
    <property type="component" value="Unassembled WGS sequence"/>
</dbReference>
<evidence type="ECO:0000313" key="4">
    <source>
        <dbReference type="Proteomes" id="UP000461768"/>
    </source>
</evidence>
<keyword evidence="2" id="KW-0812">Transmembrane</keyword>
<dbReference type="RefSeq" id="WP_151145128.1">
    <property type="nucleotide sequence ID" value="NZ_WAGX01000005.1"/>
</dbReference>
<sequence length="200" mass="22101">MEWKNKLQDIKLSFKNMKKDNFIIVLLVGVLLIVITLPTSDRSSKEGNDNKKVPSVSETTSNQNDTQTLSYVEEQEKRLETILSKVQGVGEVNVMITLKSSKELIVEKDTPATSSIMQEEDAEGGKRSTTDKSTTEATVYQQDNSGGSTPYVVKEIEPEIEGIIVIAKGGDDPVVAKNISDAILALFRVEVHKIKVMKMN</sequence>
<evidence type="ECO:0000313" key="3">
    <source>
        <dbReference type="EMBL" id="KAB1438166.1"/>
    </source>
</evidence>
<accession>A0A7V7QKY6</accession>
<keyword evidence="2" id="KW-1133">Transmembrane helix</keyword>
<feature type="region of interest" description="Disordered" evidence="1">
    <location>
        <begin position="109"/>
        <end position="150"/>
    </location>
</feature>
<dbReference type="EMBL" id="WAGX01000005">
    <property type="protein sequence ID" value="KAB1438166.1"/>
    <property type="molecule type" value="Genomic_DNA"/>
</dbReference>
<keyword evidence="2" id="KW-0472">Membrane</keyword>
<reference evidence="3 4" key="1">
    <citation type="submission" date="2019-09" db="EMBL/GenBank/DDBJ databases">
        <authorList>
            <person name="Valk L.C."/>
        </authorList>
    </citation>
    <scope>NUCLEOTIDE SEQUENCE [LARGE SCALE GENOMIC DNA]</scope>
    <source>
        <strain evidence="3">GalUA</strain>
    </source>
</reference>
<dbReference type="AlphaFoldDB" id="A0A7V7QKY6"/>
<gene>
    <name evidence="3" type="ORF">F7O84_11445</name>
</gene>
<feature type="compositionally biased region" description="Basic and acidic residues" evidence="1">
    <location>
        <begin position="42"/>
        <end position="52"/>
    </location>
</feature>